<evidence type="ECO:0000313" key="2">
    <source>
        <dbReference type="EMBL" id="SVD08856.1"/>
    </source>
</evidence>
<dbReference type="EMBL" id="UINC01128851">
    <property type="protein sequence ID" value="SVD08856.1"/>
    <property type="molecule type" value="Genomic_DNA"/>
</dbReference>
<dbReference type="GO" id="GO:0016810">
    <property type="term" value="F:hydrolase activity, acting on carbon-nitrogen (but not peptide) bonds"/>
    <property type="evidence" value="ECO:0007669"/>
    <property type="project" value="InterPro"/>
</dbReference>
<dbReference type="InterPro" id="IPR022560">
    <property type="entry name" value="DUF3473"/>
</dbReference>
<dbReference type="Pfam" id="PF01522">
    <property type="entry name" value="Polysacc_deac_1"/>
    <property type="match status" value="1"/>
</dbReference>
<organism evidence="2">
    <name type="scientific">marine metagenome</name>
    <dbReference type="NCBI Taxonomy" id="408172"/>
    <lineage>
        <taxon>unclassified sequences</taxon>
        <taxon>metagenomes</taxon>
        <taxon>ecological metagenomes</taxon>
    </lineage>
</organism>
<proteinExistence type="predicted"/>
<dbReference type="InterPro" id="IPR002509">
    <property type="entry name" value="NODB_dom"/>
</dbReference>
<sequence>VKKYAVLSIDVEDWHHLDYFSSINTNKNYSMLDGLNNYLDIVDYHKISSTLFTLSSIAPLVKDELIYAVNNQHEVSSHGVSHKRPLTISKDEFIEDARSSKLTLEDIVGSQVLGYRAPCFSINNRLIEELIEIGYAYDSSAINFTTHPLYGDIDLGSFDKKMDNVYQLRSLTEFELPTTKLLGRNIPISGGGYLRIFPWLLMKKLISNFLKNNQTYFLYIHPFELSKKTTPKIDNVSFLKNCRFRYGQSHTPEKLNKLIDLLKSKGFEFVTFKSLVQIANKYE</sequence>
<name>A0A382SG61_9ZZZZ</name>
<dbReference type="PROSITE" id="PS51677">
    <property type="entry name" value="NODB"/>
    <property type="match status" value="1"/>
</dbReference>
<dbReference type="InterPro" id="IPR011330">
    <property type="entry name" value="Glyco_hydro/deAcase_b/a-brl"/>
</dbReference>
<evidence type="ECO:0000259" key="1">
    <source>
        <dbReference type="PROSITE" id="PS51677"/>
    </source>
</evidence>
<feature type="non-terminal residue" evidence="2">
    <location>
        <position position="1"/>
    </location>
</feature>
<feature type="domain" description="NodB homology" evidence="1">
    <location>
        <begin position="21"/>
        <end position="270"/>
    </location>
</feature>
<accession>A0A382SG61</accession>
<gene>
    <name evidence="2" type="ORF">METZ01_LOCUS361710</name>
</gene>
<reference evidence="2" key="1">
    <citation type="submission" date="2018-05" db="EMBL/GenBank/DDBJ databases">
        <authorList>
            <person name="Lanie J.A."/>
            <person name="Ng W.-L."/>
            <person name="Kazmierczak K.M."/>
            <person name="Andrzejewski T.M."/>
            <person name="Davidsen T.M."/>
            <person name="Wayne K.J."/>
            <person name="Tettelin H."/>
            <person name="Glass J.I."/>
            <person name="Rusch D."/>
            <person name="Podicherti R."/>
            <person name="Tsui H.-C.T."/>
            <person name="Winkler M.E."/>
        </authorList>
    </citation>
    <scope>NUCLEOTIDE SEQUENCE</scope>
</reference>
<dbReference type="SUPFAM" id="SSF88713">
    <property type="entry name" value="Glycoside hydrolase/deacetylase"/>
    <property type="match status" value="1"/>
</dbReference>
<dbReference type="PANTHER" id="PTHR47561:SF1">
    <property type="entry name" value="POLYSACCHARIDE DEACETYLASE FAMILY PROTEIN (AFU_ORTHOLOGUE AFUA_6G05030)"/>
    <property type="match status" value="1"/>
</dbReference>
<protein>
    <recommendedName>
        <fullName evidence="1">NodB homology domain-containing protein</fullName>
    </recommendedName>
</protein>
<dbReference type="PANTHER" id="PTHR47561">
    <property type="entry name" value="POLYSACCHARIDE DEACETYLASE FAMILY PROTEIN (AFU_ORTHOLOGUE AFUA_6G05030)"/>
    <property type="match status" value="1"/>
</dbReference>
<dbReference type="InterPro" id="IPR045235">
    <property type="entry name" value="PuuE_HpPgdA-like"/>
</dbReference>
<dbReference type="AlphaFoldDB" id="A0A382SG61"/>
<dbReference type="Pfam" id="PF11959">
    <property type="entry name" value="DUF3473"/>
    <property type="match status" value="1"/>
</dbReference>
<dbReference type="CDD" id="cd10941">
    <property type="entry name" value="CE4_PuuE_HpPgdA_like_2"/>
    <property type="match status" value="1"/>
</dbReference>
<dbReference type="Gene3D" id="3.20.20.370">
    <property type="entry name" value="Glycoside hydrolase/deacetylase"/>
    <property type="match status" value="1"/>
</dbReference>
<dbReference type="GO" id="GO:0005975">
    <property type="term" value="P:carbohydrate metabolic process"/>
    <property type="evidence" value="ECO:0007669"/>
    <property type="project" value="InterPro"/>
</dbReference>